<dbReference type="PATRIC" id="fig|1473.5.peg.1879"/>
<evidence type="ECO:0000313" key="3">
    <source>
        <dbReference type="Proteomes" id="UP000036780"/>
    </source>
</evidence>
<proteinExistence type="predicted"/>
<evidence type="ECO:0008006" key="4">
    <source>
        <dbReference type="Google" id="ProtNLM"/>
    </source>
</evidence>
<keyword evidence="1" id="KW-0732">Signal</keyword>
<dbReference type="InterPro" id="IPR038404">
    <property type="entry name" value="TRAP_DctP_sf"/>
</dbReference>
<dbReference type="AlphaFoldDB" id="A0A0L0QN16"/>
<dbReference type="PANTHER" id="PTHR33376:SF15">
    <property type="entry name" value="BLL6794 PROTEIN"/>
    <property type="match status" value="1"/>
</dbReference>
<comment type="caution">
    <text evidence="2">The sequence shown here is derived from an EMBL/GenBank/DDBJ whole genome shotgun (WGS) entry which is preliminary data.</text>
</comment>
<organism evidence="2 3">
    <name type="scientific">Virgibacillus pantothenticus</name>
    <dbReference type="NCBI Taxonomy" id="1473"/>
    <lineage>
        <taxon>Bacteria</taxon>
        <taxon>Bacillati</taxon>
        <taxon>Bacillota</taxon>
        <taxon>Bacilli</taxon>
        <taxon>Bacillales</taxon>
        <taxon>Bacillaceae</taxon>
        <taxon>Virgibacillus</taxon>
    </lineage>
</organism>
<dbReference type="PANTHER" id="PTHR33376">
    <property type="match status" value="1"/>
</dbReference>
<gene>
    <name evidence="2" type="ORF">AFK71_15985</name>
</gene>
<keyword evidence="3" id="KW-1185">Reference proteome</keyword>
<dbReference type="Proteomes" id="UP000036780">
    <property type="component" value="Unassembled WGS sequence"/>
</dbReference>
<accession>A0A0L0QN16</accession>
<protein>
    <recommendedName>
        <fullName evidence="4">C4-dicarboxylate ABC transporter substrate-binding protein</fullName>
    </recommendedName>
</protein>
<dbReference type="Gene3D" id="3.40.190.170">
    <property type="entry name" value="Bacterial extracellular solute-binding protein, family 7"/>
    <property type="match status" value="1"/>
</dbReference>
<dbReference type="EMBL" id="LGTO01000007">
    <property type="protein sequence ID" value="KNE19914.1"/>
    <property type="molecule type" value="Genomic_DNA"/>
</dbReference>
<dbReference type="Pfam" id="PF03480">
    <property type="entry name" value="DctP"/>
    <property type="match status" value="1"/>
</dbReference>
<dbReference type="OrthoDB" id="1646at2"/>
<sequence>MMFRKIRMLIGIVVLFILVACSEGIASTSSEHHLIISHFLPGSHPIQTDVFQAIGNEMKEKSNGAISYDLYPANALGDAGSQYDMAVTGEVDIALSVHGYSPGRFPLVSILELPFFAESAAHGSEIMEHLYDEFPSIQNEHNDTIPLFLFTADPAQLVTKAEPIKSPEDVKGLRIRSPSPLANDILEVLGAVPVSMPMGDVYESMERGVIDGAMIPLEALYNYNLYEVANYITIGNFSTTPFFAVMNQDKYERLSESEKTIVQQATGIETAIKSGSVFDEDGKKGRKLAEDNGAQVYEVMGNNLAEWKEALDPIFDAWVNEMEKDGLPGGEIYQRALELKEELR</sequence>
<dbReference type="NCBIfam" id="NF037995">
    <property type="entry name" value="TRAP_S1"/>
    <property type="match status" value="1"/>
</dbReference>
<dbReference type="CDD" id="cd13665">
    <property type="entry name" value="PBP2_TRAP_Dctp3_4"/>
    <property type="match status" value="1"/>
</dbReference>
<reference evidence="3" key="1">
    <citation type="submission" date="2015-07" db="EMBL/GenBank/DDBJ databases">
        <title>Fjat-10053 dsm26.</title>
        <authorList>
            <person name="Liu B."/>
            <person name="Wang J."/>
            <person name="Zhu Y."/>
            <person name="Liu G."/>
            <person name="Chen Q."/>
            <person name="Chen Z."/>
            <person name="Lan J."/>
            <person name="Che J."/>
            <person name="Ge C."/>
            <person name="Shi H."/>
            <person name="Pan Z."/>
            <person name="Liu X."/>
        </authorList>
    </citation>
    <scope>NUCLEOTIDE SEQUENCE [LARGE SCALE GENOMIC DNA]</scope>
    <source>
        <strain evidence="3">DSM 26</strain>
    </source>
</reference>
<evidence type="ECO:0000256" key="1">
    <source>
        <dbReference type="ARBA" id="ARBA00022729"/>
    </source>
</evidence>
<evidence type="ECO:0000313" key="2">
    <source>
        <dbReference type="EMBL" id="KNE19914.1"/>
    </source>
</evidence>
<name>A0A0L0QN16_VIRPA</name>
<dbReference type="PROSITE" id="PS51257">
    <property type="entry name" value="PROKAR_LIPOPROTEIN"/>
    <property type="match status" value="1"/>
</dbReference>
<dbReference type="GO" id="GO:0055085">
    <property type="term" value="P:transmembrane transport"/>
    <property type="evidence" value="ECO:0007669"/>
    <property type="project" value="InterPro"/>
</dbReference>
<dbReference type="InterPro" id="IPR018389">
    <property type="entry name" value="DctP_fam"/>
</dbReference>